<evidence type="ECO:0000256" key="6">
    <source>
        <dbReference type="ARBA" id="ARBA00022801"/>
    </source>
</evidence>
<feature type="domain" description="Glucosamine/galactosamine-6-phosphate isomerase" evidence="8">
    <location>
        <begin position="9"/>
        <end position="230"/>
    </location>
</feature>
<keyword evidence="6" id="KW-0378">Hydrolase</keyword>
<dbReference type="InterPro" id="IPR037171">
    <property type="entry name" value="NagB/RpiA_transferase-like"/>
</dbReference>
<dbReference type="GO" id="GO:0006098">
    <property type="term" value="P:pentose-phosphate shunt"/>
    <property type="evidence" value="ECO:0007669"/>
    <property type="project" value="InterPro"/>
</dbReference>
<dbReference type="InParanoid" id="A7TEX2"/>
<dbReference type="PhylomeDB" id="A7TEX2"/>
<dbReference type="Proteomes" id="UP000000267">
    <property type="component" value="Unassembled WGS sequence"/>
</dbReference>
<organism evidence="10">
    <name type="scientific">Vanderwaltozyma polyspora (strain ATCC 22028 / DSM 70294 / BCRC 21397 / CBS 2163 / NBRC 10782 / NRRL Y-8283 / UCD 57-17)</name>
    <name type="common">Kluyveromyces polysporus</name>
    <dbReference type="NCBI Taxonomy" id="436907"/>
    <lineage>
        <taxon>Eukaryota</taxon>
        <taxon>Fungi</taxon>
        <taxon>Dikarya</taxon>
        <taxon>Ascomycota</taxon>
        <taxon>Saccharomycotina</taxon>
        <taxon>Saccharomycetes</taxon>
        <taxon>Saccharomycetales</taxon>
        <taxon>Saccharomycetaceae</taxon>
        <taxon>Vanderwaltozyma</taxon>
    </lineage>
</organism>
<comment type="subcellular location">
    <subcellularLocation>
        <location evidence="2">Cytoplasm</location>
    </subcellularLocation>
</comment>
<reference evidence="9 10" key="1">
    <citation type="journal article" date="2007" name="Proc. Natl. Acad. Sci. U.S.A.">
        <title>Independent sorting-out of thousands of duplicated gene pairs in two yeast species descended from a whole-genome duplication.</title>
        <authorList>
            <person name="Scannell D.R."/>
            <person name="Frank A.C."/>
            <person name="Conant G.C."/>
            <person name="Byrne K.P."/>
            <person name="Woolfit M."/>
            <person name="Wolfe K.H."/>
        </authorList>
    </citation>
    <scope>NUCLEOTIDE SEQUENCE [LARGE SCALE GENOMIC DNA]</scope>
    <source>
        <strain evidence="10">ATCC 22028 / DSM 70294 / BCRC 21397 / CBS 2163 / NBRC 10782 / NRRL Y-8283 / UCD 57-17</strain>
    </source>
</reference>
<dbReference type="HOGENOM" id="CLU_053947_0_1_1"/>
<dbReference type="InterPro" id="IPR006148">
    <property type="entry name" value="Glc/Gal-6P_isomerase"/>
</dbReference>
<evidence type="ECO:0000313" key="10">
    <source>
        <dbReference type="Proteomes" id="UP000000267"/>
    </source>
</evidence>
<evidence type="ECO:0000256" key="7">
    <source>
        <dbReference type="RuleBase" id="RU365095"/>
    </source>
</evidence>
<accession>A7TEX2</accession>
<dbReference type="FunFam" id="3.40.50.1360:FF:000005">
    <property type="entry name" value="6-phosphogluconolactonase"/>
    <property type="match status" value="1"/>
</dbReference>
<evidence type="ECO:0000256" key="4">
    <source>
        <dbReference type="ARBA" id="ARBA00010662"/>
    </source>
</evidence>
<dbReference type="eggNOG" id="KOG3147">
    <property type="taxonomic scope" value="Eukaryota"/>
</dbReference>
<dbReference type="GeneID" id="5547552"/>
<dbReference type="NCBIfam" id="TIGR01198">
    <property type="entry name" value="pgl"/>
    <property type="match status" value="1"/>
</dbReference>
<name>A7TEX2_VANPO</name>
<keyword evidence="5" id="KW-0963">Cytoplasm</keyword>
<evidence type="ECO:0000256" key="2">
    <source>
        <dbReference type="ARBA" id="ARBA00004496"/>
    </source>
</evidence>
<dbReference type="CDD" id="cd01400">
    <property type="entry name" value="6PGL"/>
    <property type="match status" value="1"/>
</dbReference>
<dbReference type="OMA" id="SKQPIMH"/>
<dbReference type="STRING" id="436907.A7TEX2"/>
<evidence type="ECO:0000259" key="8">
    <source>
        <dbReference type="Pfam" id="PF01182"/>
    </source>
</evidence>
<evidence type="ECO:0000256" key="1">
    <source>
        <dbReference type="ARBA" id="ARBA00000832"/>
    </source>
</evidence>
<dbReference type="Pfam" id="PF01182">
    <property type="entry name" value="Glucosamine_iso"/>
    <property type="match status" value="1"/>
</dbReference>
<dbReference type="OrthoDB" id="432544at2759"/>
<comment type="catalytic activity">
    <reaction evidence="1">
        <text>6-phospho-D-glucono-1,5-lactone + H2O = 6-phospho-D-gluconate + H(+)</text>
        <dbReference type="Rhea" id="RHEA:12556"/>
        <dbReference type="ChEBI" id="CHEBI:15377"/>
        <dbReference type="ChEBI" id="CHEBI:15378"/>
        <dbReference type="ChEBI" id="CHEBI:57955"/>
        <dbReference type="ChEBI" id="CHEBI:58759"/>
        <dbReference type="EC" id="3.1.1.31"/>
    </reaction>
</comment>
<dbReference type="GO" id="GO:0005737">
    <property type="term" value="C:cytoplasm"/>
    <property type="evidence" value="ECO:0007669"/>
    <property type="project" value="UniProtKB-SubCell"/>
</dbReference>
<evidence type="ECO:0000256" key="3">
    <source>
        <dbReference type="ARBA" id="ARBA00004961"/>
    </source>
</evidence>
<dbReference type="GO" id="GO:0005975">
    <property type="term" value="P:carbohydrate metabolic process"/>
    <property type="evidence" value="ECO:0007669"/>
    <property type="project" value="InterPro"/>
</dbReference>
<dbReference type="SUPFAM" id="SSF100950">
    <property type="entry name" value="NagB/RpiA/CoA transferase-like"/>
    <property type="match status" value="1"/>
</dbReference>
<evidence type="ECO:0000313" key="9">
    <source>
        <dbReference type="EMBL" id="EDO19218.1"/>
    </source>
</evidence>
<dbReference type="RefSeq" id="XP_001647076.1">
    <property type="nucleotide sequence ID" value="XM_001647026.1"/>
</dbReference>
<proteinExistence type="inferred from homology"/>
<dbReference type="Gene3D" id="3.40.50.1360">
    <property type="match status" value="1"/>
</dbReference>
<dbReference type="InterPro" id="IPR039104">
    <property type="entry name" value="6PGL"/>
</dbReference>
<gene>
    <name evidence="9" type="ORF">Kpol_1050p78</name>
</gene>
<dbReference type="GO" id="GO:0017057">
    <property type="term" value="F:6-phosphogluconolactonase activity"/>
    <property type="evidence" value="ECO:0007669"/>
    <property type="project" value="UniProtKB-EC"/>
</dbReference>
<comment type="similarity">
    <text evidence="4 7">Belongs to the glucosamine/galactosamine-6-phosphate isomerase family. 6-phosphogluconolactonase subfamily.</text>
</comment>
<dbReference type="AlphaFoldDB" id="A7TEX2"/>
<sequence length="254" mass="28079">MAKVYKFASSEQLAGNLGSYVLAAQEKALSSSDRFNIAISGGSLVEVLRDSLILDKSVAGKVNWNKWNVFFCDERIVPLNHPDSNYGAFKKHVLNNLSPENLKNLKVFTLDESLVFSNAEACEKIAEEYESILPASGGFDLLLLGCGPDGHTCSLFPGQTHKYLLDEKTRKVMYCHDSPKPPSDRITITLPVIGATKETAFVAQGASKQPIMHKIFDLKDTSLPSALVTQLFDKKISWFVDDAAFETVTTTEYY</sequence>
<dbReference type="PANTHER" id="PTHR11054:SF24">
    <property type="entry name" value="6-PHOSPHOGLUCONOLACTONASE 3-RELATED"/>
    <property type="match status" value="1"/>
</dbReference>
<dbReference type="FunCoup" id="A7TEX2">
    <property type="interactions" value="633"/>
</dbReference>
<dbReference type="PANTHER" id="PTHR11054">
    <property type="entry name" value="6-PHOSPHOGLUCONOLACTONASE"/>
    <property type="match status" value="1"/>
</dbReference>
<evidence type="ECO:0000256" key="5">
    <source>
        <dbReference type="ARBA" id="ARBA00022490"/>
    </source>
</evidence>
<protein>
    <recommendedName>
        <fullName evidence="7">6-phosphogluconolactonase-like protein</fullName>
    </recommendedName>
</protein>
<dbReference type="KEGG" id="vpo:Kpol_1050p78"/>
<keyword evidence="10" id="KW-1185">Reference proteome</keyword>
<dbReference type="InterPro" id="IPR005900">
    <property type="entry name" value="6-phosphogluconolactonase_DevB"/>
</dbReference>
<dbReference type="EMBL" id="DS480381">
    <property type="protein sequence ID" value="EDO19218.1"/>
    <property type="molecule type" value="Genomic_DNA"/>
</dbReference>
<comment type="pathway">
    <text evidence="3">Carbohydrate degradation; pentose phosphate pathway; D-ribulose 5-phosphate from D-glucose 6-phosphate (oxidative stage): step 2/3.</text>
</comment>